<keyword evidence="2" id="KW-1133">Transmembrane helix</keyword>
<dbReference type="Proteomes" id="UP001230035">
    <property type="component" value="Unassembled WGS sequence"/>
</dbReference>
<organism evidence="3 4">
    <name type="scientific">Flavobacterium sedimenticola</name>
    <dbReference type="NCBI Taxonomy" id="3043286"/>
    <lineage>
        <taxon>Bacteria</taxon>
        <taxon>Pseudomonadati</taxon>
        <taxon>Bacteroidota</taxon>
        <taxon>Flavobacteriia</taxon>
        <taxon>Flavobacteriales</taxon>
        <taxon>Flavobacteriaceae</taxon>
        <taxon>Flavobacterium</taxon>
    </lineage>
</organism>
<evidence type="ECO:0000256" key="2">
    <source>
        <dbReference type="SAM" id="Phobius"/>
    </source>
</evidence>
<keyword evidence="2" id="KW-0812">Transmembrane</keyword>
<keyword evidence="2" id="KW-0472">Membrane</keyword>
<proteinExistence type="predicted"/>
<evidence type="ECO:0000256" key="1">
    <source>
        <dbReference type="SAM" id="MobiDB-lite"/>
    </source>
</evidence>
<feature type="transmembrane region" description="Helical" evidence="2">
    <location>
        <begin position="47"/>
        <end position="71"/>
    </location>
</feature>
<feature type="transmembrane region" description="Helical" evidence="2">
    <location>
        <begin position="12"/>
        <end position="32"/>
    </location>
</feature>
<dbReference type="EMBL" id="JASGBP010000010">
    <property type="protein sequence ID" value="MDI9258225.1"/>
    <property type="molecule type" value="Genomic_DNA"/>
</dbReference>
<dbReference type="RefSeq" id="WP_283239891.1">
    <property type="nucleotide sequence ID" value="NZ_JASGBP010000010.1"/>
</dbReference>
<name>A0ABT6XTB7_9FLAO</name>
<evidence type="ECO:0008006" key="5">
    <source>
        <dbReference type="Google" id="ProtNLM"/>
    </source>
</evidence>
<evidence type="ECO:0000313" key="3">
    <source>
        <dbReference type="EMBL" id="MDI9258225.1"/>
    </source>
</evidence>
<keyword evidence="4" id="KW-1185">Reference proteome</keyword>
<feature type="compositionally biased region" description="Basic residues" evidence="1">
    <location>
        <begin position="75"/>
        <end position="90"/>
    </location>
</feature>
<evidence type="ECO:0000313" key="4">
    <source>
        <dbReference type="Proteomes" id="UP001230035"/>
    </source>
</evidence>
<sequence length="110" mass="12792">MIKYIMSRRVNERGLIGIGLCIIVFVLGYFVLNHVSTLEDPPLGNTIYILIGSALTFLSILGVILILKYMYDNKKRKERKERKRRNHKLFYLKDSNRSRSKSKTKTNASL</sequence>
<comment type="caution">
    <text evidence="3">The sequence shown here is derived from an EMBL/GenBank/DDBJ whole genome shotgun (WGS) entry which is preliminary data.</text>
</comment>
<protein>
    <recommendedName>
        <fullName evidence="5">DUF3955 domain-containing protein</fullName>
    </recommendedName>
</protein>
<reference evidence="3 4" key="1">
    <citation type="submission" date="2023-05" db="EMBL/GenBank/DDBJ databases">
        <title>Flavobacterium sedimenti sp. nov., isolated from the sediment.</title>
        <authorList>
            <person name="Wu N."/>
        </authorList>
    </citation>
    <scope>NUCLEOTIDE SEQUENCE [LARGE SCALE GENOMIC DNA]</scope>
    <source>
        <strain evidence="3 4">YZ-48</strain>
    </source>
</reference>
<feature type="region of interest" description="Disordered" evidence="1">
    <location>
        <begin position="75"/>
        <end position="110"/>
    </location>
</feature>
<gene>
    <name evidence="3" type="ORF">QHT84_12440</name>
</gene>
<accession>A0ABT6XTB7</accession>